<dbReference type="AlphaFoldDB" id="A0A5P2D2Y5"/>
<organism evidence="2 3">
    <name type="scientific">Streptomyces venezuelae</name>
    <dbReference type="NCBI Taxonomy" id="54571"/>
    <lineage>
        <taxon>Bacteria</taxon>
        <taxon>Bacillati</taxon>
        <taxon>Actinomycetota</taxon>
        <taxon>Actinomycetes</taxon>
        <taxon>Kitasatosporales</taxon>
        <taxon>Streptomycetaceae</taxon>
        <taxon>Streptomyces</taxon>
    </lineage>
</organism>
<dbReference type="InterPro" id="IPR005153">
    <property type="entry name" value="MbtH-like_dom"/>
</dbReference>
<evidence type="ECO:0000259" key="1">
    <source>
        <dbReference type="SMART" id="SM00923"/>
    </source>
</evidence>
<protein>
    <recommendedName>
        <fullName evidence="1">MbtH-like domain-containing protein</fullName>
    </recommendedName>
</protein>
<dbReference type="SMART" id="SM00923">
    <property type="entry name" value="MbtH"/>
    <property type="match status" value="1"/>
</dbReference>
<evidence type="ECO:0000313" key="2">
    <source>
        <dbReference type="EMBL" id="QES47479.1"/>
    </source>
</evidence>
<dbReference type="InterPro" id="IPR037407">
    <property type="entry name" value="MLP_fam"/>
</dbReference>
<proteinExistence type="predicted"/>
<dbReference type="EMBL" id="CP029190">
    <property type="protein sequence ID" value="QES47479.1"/>
    <property type="molecule type" value="Genomic_DNA"/>
</dbReference>
<dbReference type="SUPFAM" id="SSF160582">
    <property type="entry name" value="MbtH-like"/>
    <property type="match status" value="1"/>
</dbReference>
<dbReference type="PANTHER" id="PTHR38444:SF1">
    <property type="entry name" value="ENTEROBACTIN BIOSYNTHESIS PROTEIN YBDZ"/>
    <property type="match status" value="1"/>
</dbReference>
<dbReference type="RefSeq" id="WP_150206589.1">
    <property type="nucleotide sequence ID" value="NZ_CP029190.1"/>
</dbReference>
<sequence>MSETTVDTAHQVVVNDEEQYSLWPVDRALPPGWRAEGTTGTRQECLDRIEAVWTDLRPLSARA</sequence>
<dbReference type="OrthoDB" id="7584480at2"/>
<reference evidence="2 3" key="1">
    <citation type="submission" date="2018-05" db="EMBL/GenBank/DDBJ databases">
        <title>Streptomyces venezuelae.</title>
        <authorList>
            <person name="Kim W."/>
            <person name="Lee N."/>
            <person name="Cho B.-K."/>
        </authorList>
    </citation>
    <scope>NUCLEOTIDE SEQUENCE [LARGE SCALE GENOMIC DNA]</scope>
    <source>
        <strain evidence="2 3">ATCC 21782</strain>
    </source>
</reference>
<feature type="domain" description="MbtH-like" evidence="1">
    <location>
        <begin position="1"/>
        <end position="51"/>
    </location>
</feature>
<gene>
    <name evidence="2" type="ORF">DEJ50_06220</name>
</gene>
<accession>A0A5P2D2Y5</accession>
<dbReference type="Proteomes" id="UP000325211">
    <property type="component" value="Chromosome"/>
</dbReference>
<evidence type="ECO:0000313" key="3">
    <source>
        <dbReference type="Proteomes" id="UP000325211"/>
    </source>
</evidence>
<dbReference type="InterPro" id="IPR038020">
    <property type="entry name" value="MbtH-like_sf"/>
</dbReference>
<name>A0A5P2D2Y5_STRVZ</name>
<dbReference type="Gene3D" id="3.90.820.10">
    <property type="entry name" value="Structural Genomics, Unknown Function 30-nov-00 1gh9 Mol_id"/>
    <property type="match status" value="1"/>
</dbReference>
<dbReference type="Pfam" id="PF03621">
    <property type="entry name" value="MbtH"/>
    <property type="match status" value="1"/>
</dbReference>
<dbReference type="PANTHER" id="PTHR38444">
    <property type="entry name" value="ENTEROBACTIN BIOSYNTHESIS PROTEIN YBDZ"/>
    <property type="match status" value="1"/>
</dbReference>
<dbReference type="GO" id="GO:0005829">
    <property type="term" value="C:cytosol"/>
    <property type="evidence" value="ECO:0007669"/>
    <property type="project" value="TreeGrafter"/>
</dbReference>
<dbReference type="GO" id="GO:0019290">
    <property type="term" value="P:siderophore biosynthetic process"/>
    <property type="evidence" value="ECO:0007669"/>
    <property type="project" value="TreeGrafter"/>
</dbReference>